<sequence length="238" mass="26134">MCGRYASFRQAQDLADTFDVAEVTDEAAAVPPSFNVAPTQPVRIVLERLVEAEPLTVRREMHAARWGLVPAWAKDPSVGARMINARTETVAEKSVFAKPLATRRCVLLADGYFEWRRDAGRKIPYFVHGADAGPVALAGLYSFWRDPAKAEDDPTRWLLSTTVLTRAARPELEFLHDREPVLLAPGILADWLDPALTAPEGALAVLHAEAPRVDLHEVGAKVGNVRNDSPELIEPVDA</sequence>
<evidence type="ECO:0000256" key="4">
    <source>
        <dbReference type="ARBA" id="ARBA00022801"/>
    </source>
</evidence>
<dbReference type="Gene3D" id="3.90.1680.10">
    <property type="entry name" value="SOS response associated peptidase-like"/>
    <property type="match status" value="1"/>
</dbReference>
<evidence type="ECO:0000256" key="3">
    <source>
        <dbReference type="ARBA" id="ARBA00022763"/>
    </source>
</evidence>
<dbReference type="InterPro" id="IPR003738">
    <property type="entry name" value="SRAP"/>
</dbReference>
<keyword evidence="5" id="KW-0190">Covalent protein-DNA linkage</keyword>
<evidence type="ECO:0000256" key="8">
    <source>
        <dbReference type="RuleBase" id="RU364100"/>
    </source>
</evidence>
<keyword evidence="3" id="KW-0227">DNA damage</keyword>
<evidence type="ECO:0000313" key="10">
    <source>
        <dbReference type="Proteomes" id="UP001595955"/>
    </source>
</evidence>
<dbReference type="PANTHER" id="PTHR13604:SF0">
    <property type="entry name" value="ABASIC SITE PROCESSING PROTEIN HMCES"/>
    <property type="match status" value="1"/>
</dbReference>
<keyword evidence="6" id="KW-0238">DNA-binding</keyword>
<dbReference type="GO" id="GO:0016787">
    <property type="term" value="F:hydrolase activity"/>
    <property type="evidence" value="ECO:0007669"/>
    <property type="project" value="UniProtKB-KW"/>
</dbReference>
<evidence type="ECO:0000313" key="9">
    <source>
        <dbReference type="EMBL" id="MFC4554197.1"/>
    </source>
</evidence>
<dbReference type="PANTHER" id="PTHR13604">
    <property type="entry name" value="DC12-RELATED"/>
    <property type="match status" value="1"/>
</dbReference>
<organism evidence="9 10">
    <name type="scientific">Georgenia faecalis</name>
    <dbReference type="NCBI Taxonomy" id="2483799"/>
    <lineage>
        <taxon>Bacteria</taxon>
        <taxon>Bacillati</taxon>
        <taxon>Actinomycetota</taxon>
        <taxon>Actinomycetes</taxon>
        <taxon>Micrococcales</taxon>
        <taxon>Bogoriellaceae</taxon>
        <taxon>Georgenia</taxon>
    </lineage>
</organism>
<dbReference type="Pfam" id="PF02586">
    <property type="entry name" value="SRAP"/>
    <property type="match status" value="1"/>
</dbReference>
<accession>A0ABV9D6F5</accession>
<comment type="caution">
    <text evidence="9">The sequence shown here is derived from an EMBL/GenBank/DDBJ whole genome shotgun (WGS) entry which is preliminary data.</text>
</comment>
<keyword evidence="10" id="KW-1185">Reference proteome</keyword>
<gene>
    <name evidence="9" type="ORF">ACFO3F_02960</name>
</gene>
<dbReference type="EMBL" id="JBHSGF010000002">
    <property type="protein sequence ID" value="MFC4554197.1"/>
    <property type="molecule type" value="Genomic_DNA"/>
</dbReference>
<protein>
    <recommendedName>
        <fullName evidence="8">Abasic site processing protein</fullName>
        <ecNumber evidence="8">3.4.-.-</ecNumber>
    </recommendedName>
</protein>
<evidence type="ECO:0000256" key="5">
    <source>
        <dbReference type="ARBA" id="ARBA00023124"/>
    </source>
</evidence>
<evidence type="ECO:0000256" key="6">
    <source>
        <dbReference type="ARBA" id="ARBA00023125"/>
    </source>
</evidence>
<dbReference type="InterPro" id="IPR036590">
    <property type="entry name" value="SRAP-like"/>
</dbReference>
<keyword evidence="7" id="KW-0456">Lyase</keyword>
<evidence type="ECO:0000256" key="1">
    <source>
        <dbReference type="ARBA" id="ARBA00008136"/>
    </source>
</evidence>
<dbReference type="EC" id="3.4.-.-" evidence="8"/>
<keyword evidence="2 8" id="KW-0645">Protease</keyword>
<comment type="similarity">
    <text evidence="1 8">Belongs to the SOS response-associated peptidase family.</text>
</comment>
<dbReference type="SUPFAM" id="SSF143081">
    <property type="entry name" value="BB1717-like"/>
    <property type="match status" value="1"/>
</dbReference>
<proteinExistence type="inferred from homology"/>
<keyword evidence="4 8" id="KW-0378">Hydrolase</keyword>
<evidence type="ECO:0000256" key="2">
    <source>
        <dbReference type="ARBA" id="ARBA00022670"/>
    </source>
</evidence>
<evidence type="ECO:0000256" key="7">
    <source>
        <dbReference type="ARBA" id="ARBA00023239"/>
    </source>
</evidence>
<dbReference type="Proteomes" id="UP001595955">
    <property type="component" value="Unassembled WGS sequence"/>
</dbReference>
<dbReference type="RefSeq" id="WP_122824739.1">
    <property type="nucleotide sequence ID" value="NZ_CP033325.1"/>
</dbReference>
<reference evidence="10" key="1">
    <citation type="journal article" date="2019" name="Int. J. Syst. Evol. Microbiol.">
        <title>The Global Catalogue of Microorganisms (GCM) 10K type strain sequencing project: providing services to taxonomists for standard genome sequencing and annotation.</title>
        <authorList>
            <consortium name="The Broad Institute Genomics Platform"/>
            <consortium name="The Broad Institute Genome Sequencing Center for Infectious Disease"/>
            <person name="Wu L."/>
            <person name="Ma J."/>
        </authorList>
    </citation>
    <scope>NUCLEOTIDE SEQUENCE [LARGE SCALE GENOMIC DNA]</scope>
    <source>
        <strain evidence="10">JCM 3369</strain>
    </source>
</reference>
<name>A0ABV9D6F5_9MICO</name>